<organism evidence="1 2">
    <name type="scientific">Zea mays</name>
    <name type="common">Maize</name>
    <dbReference type="NCBI Taxonomy" id="4577"/>
    <lineage>
        <taxon>Eukaryota</taxon>
        <taxon>Viridiplantae</taxon>
        <taxon>Streptophyta</taxon>
        <taxon>Embryophyta</taxon>
        <taxon>Tracheophyta</taxon>
        <taxon>Spermatophyta</taxon>
        <taxon>Magnoliopsida</taxon>
        <taxon>Liliopsida</taxon>
        <taxon>Poales</taxon>
        <taxon>Poaceae</taxon>
        <taxon>PACMAD clade</taxon>
        <taxon>Panicoideae</taxon>
        <taxon>Andropogonodae</taxon>
        <taxon>Andropogoneae</taxon>
        <taxon>Tripsacinae</taxon>
        <taxon>Zea</taxon>
    </lineage>
</organism>
<protein>
    <submittedName>
        <fullName evidence="1">Uncharacterized protein</fullName>
    </submittedName>
</protein>
<reference evidence="2" key="1">
    <citation type="journal article" date="2009" name="Science">
        <title>The B73 maize genome: complexity, diversity, and dynamics.</title>
        <authorList>
            <person name="Schnable P.S."/>
            <person name="Ware D."/>
            <person name="Fulton R.S."/>
            <person name="Stein J.C."/>
            <person name="Wei F."/>
            <person name="Pasternak S."/>
            <person name="Liang C."/>
            <person name="Zhang J."/>
            <person name="Fulton L."/>
            <person name="Graves T.A."/>
            <person name="Minx P."/>
            <person name="Reily A.D."/>
            <person name="Courtney L."/>
            <person name="Kruchowski S.S."/>
            <person name="Tomlinson C."/>
            <person name="Strong C."/>
            <person name="Delehaunty K."/>
            <person name="Fronick C."/>
            <person name="Courtney B."/>
            <person name="Rock S.M."/>
            <person name="Belter E."/>
            <person name="Du F."/>
            <person name="Kim K."/>
            <person name="Abbott R.M."/>
            <person name="Cotton M."/>
            <person name="Levy A."/>
            <person name="Marchetto P."/>
            <person name="Ochoa K."/>
            <person name="Jackson S.M."/>
            <person name="Gillam B."/>
            <person name="Chen W."/>
            <person name="Yan L."/>
            <person name="Higginbotham J."/>
            <person name="Cardenas M."/>
            <person name="Waligorski J."/>
            <person name="Applebaum E."/>
            <person name="Phelps L."/>
            <person name="Falcone J."/>
            <person name="Kanchi K."/>
            <person name="Thane T."/>
            <person name="Scimone A."/>
            <person name="Thane N."/>
            <person name="Henke J."/>
            <person name="Wang T."/>
            <person name="Ruppert J."/>
            <person name="Shah N."/>
            <person name="Rotter K."/>
            <person name="Hodges J."/>
            <person name="Ingenthron E."/>
            <person name="Cordes M."/>
            <person name="Kohlberg S."/>
            <person name="Sgro J."/>
            <person name="Delgado B."/>
            <person name="Mead K."/>
            <person name="Chinwalla A."/>
            <person name="Leonard S."/>
            <person name="Crouse K."/>
            <person name="Collura K."/>
            <person name="Kudrna D."/>
            <person name="Currie J."/>
            <person name="He R."/>
            <person name="Angelova A."/>
            <person name="Rajasekar S."/>
            <person name="Mueller T."/>
            <person name="Lomeli R."/>
            <person name="Scara G."/>
            <person name="Ko A."/>
            <person name="Delaney K."/>
            <person name="Wissotski M."/>
            <person name="Lopez G."/>
            <person name="Campos D."/>
            <person name="Braidotti M."/>
            <person name="Ashley E."/>
            <person name="Golser W."/>
            <person name="Kim H."/>
            <person name="Lee S."/>
            <person name="Lin J."/>
            <person name="Dujmic Z."/>
            <person name="Kim W."/>
            <person name="Talag J."/>
            <person name="Zuccolo A."/>
            <person name="Fan C."/>
            <person name="Sebastian A."/>
            <person name="Kramer M."/>
            <person name="Spiegel L."/>
            <person name="Nascimento L."/>
            <person name="Zutavern T."/>
            <person name="Miller B."/>
            <person name="Ambroise C."/>
            <person name="Muller S."/>
            <person name="Spooner W."/>
            <person name="Narechania A."/>
            <person name="Ren L."/>
            <person name="Wei S."/>
            <person name="Kumari S."/>
            <person name="Faga B."/>
            <person name="Levy M.J."/>
            <person name="McMahan L."/>
            <person name="Van Buren P."/>
            <person name="Vaughn M.W."/>
            <person name="Ying K."/>
            <person name="Yeh C.-T."/>
            <person name="Emrich S.J."/>
            <person name="Jia Y."/>
            <person name="Kalyanaraman A."/>
            <person name="Hsia A.-P."/>
            <person name="Barbazuk W.B."/>
            <person name="Baucom R.S."/>
            <person name="Brutnell T.P."/>
            <person name="Carpita N.C."/>
            <person name="Chaparro C."/>
            <person name="Chia J.-M."/>
            <person name="Deragon J.-M."/>
            <person name="Estill J.C."/>
            <person name="Fu Y."/>
            <person name="Jeddeloh J.A."/>
            <person name="Han Y."/>
            <person name="Lee H."/>
            <person name="Li P."/>
            <person name="Lisch D.R."/>
            <person name="Liu S."/>
            <person name="Liu Z."/>
            <person name="Nagel D.H."/>
            <person name="McCann M.C."/>
            <person name="SanMiguel P."/>
            <person name="Myers A.M."/>
            <person name="Nettleton D."/>
            <person name="Nguyen J."/>
            <person name="Penning B.W."/>
            <person name="Ponnala L."/>
            <person name="Schneider K.L."/>
            <person name="Schwartz D.C."/>
            <person name="Sharma A."/>
            <person name="Soderlund C."/>
            <person name="Springer N.M."/>
            <person name="Sun Q."/>
            <person name="Wang H."/>
            <person name="Waterman M."/>
            <person name="Westerman R."/>
            <person name="Wolfgruber T.K."/>
            <person name="Yang L."/>
            <person name="Yu Y."/>
            <person name="Zhang L."/>
            <person name="Zhou S."/>
            <person name="Zhu Q."/>
            <person name="Bennetzen J.L."/>
            <person name="Dawe R.K."/>
            <person name="Jiang J."/>
            <person name="Jiang N."/>
            <person name="Presting G.G."/>
            <person name="Wessler S.R."/>
            <person name="Aluru S."/>
            <person name="Martienssen R.A."/>
            <person name="Clifton S.W."/>
            <person name="McCombie W.R."/>
            <person name="Wing R.A."/>
            <person name="Wilson R.K."/>
        </authorList>
    </citation>
    <scope>NUCLEOTIDE SEQUENCE [LARGE SCALE GENOMIC DNA]</scope>
    <source>
        <strain evidence="2">cv. B73</strain>
    </source>
</reference>
<dbReference type="InParanoid" id="A0A804UMU8"/>
<reference evidence="1" key="3">
    <citation type="submission" date="2021-05" db="UniProtKB">
        <authorList>
            <consortium name="EnsemblPlants"/>
        </authorList>
    </citation>
    <scope>IDENTIFICATION</scope>
    <source>
        <strain evidence="1">cv. B73</strain>
    </source>
</reference>
<reference evidence="1" key="2">
    <citation type="submission" date="2019-07" db="EMBL/GenBank/DDBJ databases">
        <authorList>
            <person name="Seetharam A."/>
            <person name="Woodhouse M."/>
            <person name="Cannon E."/>
        </authorList>
    </citation>
    <scope>NUCLEOTIDE SEQUENCE [LARGE SCALE GENOMIC DNA]</scope>
    <source>
        <strain evidence="1">cv. B73</strain>
    </source>
</reference>
<evidence type="ECO:0000313" key="2">
    <source>
        <dbReference type="Proteomes" id="UP000007305"/>
    </source>
</evidence>
<dbReference type="Proteomes" id="UP000007305">
    <property type="component" value="Chromosome 10"/>
</dbReference>
<sequence length="100" mass="11231">MHVETLRRRIFISLESVSEHPSAGYQWADGRPAFGEIKRRSTTYVSLRHVDAAVFFILGRARRRRRGGFSCRCSNGSRRRLLIAAAAVQAQESGAGAQQR</sequence>
<evidence type="ECO:0000313" key="1">
    <source>
        <dbReference type="EnsemblPlants" id="Zm00001eb431810_P001"/>
    </source>
</evidence>
<dbReference type="AlphaFoldDB" id="A0A804UMU8"/>
<keyword evidence="2" id="KW-1185">Reference proteome</keyword>
<dbReference type="EnsemblPlants" id="Zm00001eb431810_T001">
    <property type="protein sequence ID" value="Zm00001eb431810_P001"/>
    <property type="gene ID" value="Zm00001eb431810"/>
</dbReference>
<accession>A0A804UMU8</accession>
<name>A0A804UMU8_MAIZE</name>
<proteinExistence type="predicted"/>
<dbReference type="Gramene" id="Zm00001eb431810_T001">
    <property type="protein sequence ID" value="Zm00001eb431810_P001"/>
    <property type="gene ID" value="Zm00001eb431810"/>
</dbReference>